<comment type="caution">
    <text evidence="2">The sequence shown here is derived from an EMBL/GenBank/DDBJ whole genome shotgun (WGS) entry which is preliminary data.</text>
</comment>
<accession>A0ABQ9GNP0</accession>
<evidence type="ECO:0000313" key="2">
    <source>
        <dbReference type="EMBL" id="KAJ8873623.1"/>
    </source>
</evidence>
<evidence type="ECO:0000313" key="3">
    <source>
        <dbReference type="Proteomes" id="UP001159363"/>
    </source>
</evidence>
<name>A0ABQ9GNP0_9NEOP</name>
<gene>
    <name evidence="2" type="ORF">PR048_024441</name>
</gene>
<organism evidence="2 3">
    <name type="scientific">Dryococelus australis</name>
    <dbReference type="NCBI Taxonomy" id="614101"/>
    <lineage>
        <taxon>Eukaryota</taxon>
        <taxon>Metazoa</taxon>
        <taxon>Ecdysozoa</taxon>
        <taxon>Arthropoda</taxon>
        <taxon>Hexapoda</taxon>
        <taxon>Insecta</taxon>
        <taxon>Pterygota</taxon>
        <taxon>Neoptera</taxon>
        <taxon>Polyneoptera</taxon>
        <taxon>Phasmatodea</taxon>
        <taxon>Verophasmatodea</taxon>
        <taxon>Anareolatae</taxon>
        <taxon>Phasmatidae</taxon>
        <taxon>Eurycanthinae</taxon>
        <taxon>Dryococelus</taxon>
    </lineage>
</organism>
<feature type="region of interest" description="Disordered" evidence="1">
    <location>
        <begin position="789"/>
        <end position="828"/>
    </location>
</feature>
<feature type="compositionally biased region" description="Polar residues" evidence="1">
    <location>
        <begin position="810"/>
        <end position="819"/>
    </location>
</feature>
<sequence length="1280" mass="143517">MLRRLKWRYFASSFGNQLDAKILSVLELQLVDHWLMQKFCSRTGTTGLGALFLEVPLFGRICPGRGLQTATQFGKEVKSLMLRSIFMMDSFLVRRLPAEQECTVLKLNSKMLNACLSSAVGRKFVQYAPSTLSASSYGSTVEQPIYSGEKHPASYQALIGERFFDVFSGQYCSHAEECGLGFAVYKRRVRFSVLKYPAVAFVLRNNVAQIHFRNGTIFKTLDARLTVSWKDVYFKHTAMQLGRDPKGAHCPLTSWRCPKLPRRKSTCIPCRSVRKTEPLSRVVFKSIPTTDTQSAQPTTVATCPGPLSLSLPPYTLRSGCNNQYGALSPQLMGDNPSSFLPASTMLQESPDVLPPGPQPPCLHASRRYLLAEVTTQASRLPRFTTYSRPITPSCWCVRVRALEFAVQATVSHLCSQVLCDRSVSNKLRSSRDRNSNIRVVEVYLVLERPSMLAMSIASVRPVLRRHATTHERDVPLLRHVQALPSPCSSRVFTRRKTSLVLFHSAAATAAVVSLAERARAIYPEEASRTCRVLGYVRCSACRPLLRKAHNRSISSLPVLHFRDQHCLESVCLQRVRYLALLGAYDNKRYVTRILRNATVATIRPSRHVLRRDECVPGRLTASITLMSHAVIDGRTNPSPLILVRCPDDKRRRSQCYVGLYRGALFNIFDPVIGRQAVQLRPDHFITLWLYMLVPRLPCIPLTTLTVKELPWHILMNSLARWPCQGVETSLEPDWLLHVMGTDSDILRKDFETRYSAKHSRVLVNCCARITEVQCRSYVFQSGLVEDGHGTSSDGMMGREKREAPEKTRRLQASSGTIPTCENPGDPAGNRLGLPRVDINILRAHKQVKLQSCVPLQKFHIGQYVIRHTLGNSAPVNNHFTIVYPNPMQVSKKGRGFTSMRQPMETRRRLRLNFIVLSALESASFLHWLLHKYEATTFLTELHVIEAHNCVLFIYWRRVTQDVSDTLCSDDERILKTCGRVPPILEDAPGIPTNLERRRGSAVHHVASRFHPVRSRVSQPTCLPACASTSDSPTCTWSQPQPSNTAERNSRPPRAQHMIRDLKTSRSSMTCTLDSTVSCTNMLISTAHWLPAVTVEGKYWASILQEVSNTVSTDEFCCEQAKSICENDKTGLASHLREPGSIPRPGHSRIFSKWESCWTMPLVGGFSWGCPVPPPPPAAPMLTSLLPLRLSRPQCLRAAQMSLKAVHDKRSQPAAVGMDLALQLTSASDGSTCNHGAVPVESDDWECILLFVSHWPRVLQEVSNKAWINGKGDANVRVSQF</sequence>
<reference evidence="2 3" key="1">
    <citation type="submission" date="2023-02" db="EMBL/GenBank/DDBJ databases">
        <title>LHISI_Scaffold_Assembly.</title>
        <authorList>
            <person name="Stuart O.P."/>
            <person name="Cleave R."/>
            <person name="Magrath M.J.L."/>
            <person name="Mikheyev A.S."/>
        </authorList>
    </citation>
    <scope>NUCLEOTIDE SEQUENCE [LARGE SCALE GENOMIC DNA]</scope>
    <source>
        <strain evidence="2">Daus_M_001</strain>
        <tissue evidence="2">Leg muscle</tissue>
    </source>
</reference>
<feature type="compositionally biased region" description="Basic and acidic residues" evidence="1">
    <location>
        <begin position="796"/>
        <end position="808"/>
    </location>
</feature>
<keyword evidence="3" id="KW-1185">Reference proteome</keyword>
<feature type="region of interest" description="Disordered" evidence="1">
    <location>
        <begin position="1027"/>
        <end position="1055"/>
    </location>
</feature>
<dbReference type="EMBL" id="JARBHB010000010">
    <property type="protein sequence ID" value="KAJ8873623.1"/>
    <property type="molecule type" value="Genomic_DNA"/>
</dbReference>
<protein>
    <submittedName>
        <fullName evidence="2">Uncharacterized protein</fullName>
    </submittedName>
</protein>
<evidence type="ECO:0000256" key="1">
    <source>
        <dbReference type="SAM" id="MobiDB-lite"/>
    </source>
</evidence>
<proteinExistence type="predicted"/>
<dbReference type="Proteomes" id="UP001159363">
    <property type="component" value="Chromosome 9"/>
</dbReference>
<feature type="compositionally biased region" description="Polar residues" evidence="1">
    <location>
        <begin position="1027"/>
        <end position="1046"/>
    </location>
</feature>